<sequence length="68" mass="7514">MFSINATDFPHSSGFCEASSGEFAHQEALRAGQANALVCLDVLTNDKFAEEMKKEFIEAMKEAGRWEA</sequence>
<proteinExistence type="predicted"/>
<dbReference type="EMBL" id="HG793135">
    <property type="protein sequence ID" value="CRL18366.1"/>
    <property type="molecule type" value="Genomic_DNA"/>
</dbReference>
<name>A0A0G4NWE1_PENC3</name>
<accession>A0A0G4NWE1</accession>
<keyword evidence="2" id="KW-1185">Reference proteome</keyword>
<organism evidence="1 2">
    <name type="scientific">Penicillium camemberti (strain FM 013)</name>
    <dbReference type="NCBI Taxonomy" id="1429867"/>
    <lineage>
        <taxon>Eukaryota</taxon>
        <taxon>Fungi</taxon>
        <taxon>Dikarya</taxon>
        <taxon>Ascomycota</taxon>
        <taxon>Pezizomycotina</taxon>
        <taxon>Eurotiomycetes</taxon>
        <taxon>Eurotiomycetidae</taxon>
        <taxon>Eurotiales</taxon>
        <taxon>Aspergillaceae</taxon>
        <taxon>Penicillium</taxon>
    </lineage>
</organism>
<gene>
    <name evidence="1" type="ORF">PCAMFM013_S002g000236</name>
</gene>
<dbReference type="Gene3D" id="3.40.630.10">
    <property type="entry name" value="Zn peptidases"/>
    <property type="match status" value="1"/>
</dbReference>
<reference evidence="1 2" key="1">
    <citation type="journal article" date="2014" name="Nat. Commun.">
        <title>Multiple recent horizontal transfers of a large genomic region in cheese making fungi.</title>
        <authorList>
            <person name="Cheeseman K."/>
            <person name="Ropars J."/>
            <person name="Renault P."/>
            <person name="Dupont J."/>
            <person name="Gouzy J."/>
            <person name="Branca A."/>
            <person name="Abraham A.L."/>
            <person name="Ceppi M."/>
            <person name="Conseiller E."/>
            <person name="Debuchy R."/>
            <person name="Malagnac F."/>
            <person name="Goarin A."/>
            <person name="Silar P."/>
            <person name="Lacoste S."/>
            <person name="Sallet E."/>
            <person name="Bensimon A."/>
            <person name="Giraud T."/>
            <person name="Brygoo Y."/>
        </authorList>
    </citation>
    <scope>NUCLEOTIDE SEQUENCE [LARGE SCALE GENOMIC DNA]</scope>
    <source>
        <strain evidence="2">FM 013</strain>
    </source>
</reference>
<dbReference type="AlphaFoldDB" id="A0A0G4NWE1"/>
<evidence type="ECO:0000313" key="2">
    <source>
        <dbReference type="Proteomes" id="UP000053732"/>
    </source>
</evidence>
<dbReference type="Proteomes" id="UP000053732">
    <property type="component" value="Unassembled WGS sequence"/>
</dbReference>
<protein>
    <submittedName>
        <fullName evidence="1">Str. FM013</fullName>
    </submittedName>
</protein>
<evidence type="ECO:0000313" key="1">
    <source>
        <dbReference type="EMBL" id="CRL18366.1"/>
    </source>
</evidence>